<dbReference type="PIRSF" id="PIRSF006276">
    <property type="entry name" value="UspA"/>
    <property type="match status" value="1"/>
</dbReference>
<protein>
    <recommendedName>
        <fullName evidence="2">Universal stress protein</fullName>
    </recommendedName>
</protein>
<dbReference type="Pfam" id="PF00582">
    <property type="entry name" value="Usp"/>
    <property type="match status" value="1"/>
</dbReference>
<reference evidence="3 4" key="1">
    <citation type="submission" date="2019-09" db="EMBL/GenBank/DDBJ databases">
        <title>Non-baumannii Acinetobacter spp. carrying blaNDM-1 isolated in China.</title>
        <authorList>
            <person name="Cui C."/>
            <person name="Chen C."/>
            <person name="Sun J."/>
            <person name="Liu Y."/>
        </authorList>
    </citation>
    <scope>NUCLEOTIDE SEQUENCE [LARGE SCALE GENOMIC DNA]</scope>
    <source>
        <strain evidence="3 4">HZE23-1</strain>
    </source>
</reference>
<dbReference type="InterPro" id="IPR006016">
    <property type="entry name" value="UspA"/>
</dbReference>
<dbReference type="AlphaFoldDB" id="A0A1P8PIA9"/>
<evidence type="ECO:0000256" key="2">
    <source>
        <dbReference type="PIRNR" id="PIRNR006276"/>
    </source>
</evidence>
<gene>
    <name evidence="3" type="ORF">FSC10_10910</name>
</gene>
<dbReference type="Gene3D" id="3.40.50.620">
    <property type="entry name" value="HUPs"/>
    <property type="match status" value="1"/>
</dbReference>
<organism evidence="3 4">
    <name type="scientific">Acinetobacter schindleri</name>
    <dbReference type="NCBI Taxonomy" id="108981"/>
    <lineage>
        <taxon>Bacteria</taxon>
        <taxon>Pseudomonadati</taxon>
        <taxon>Pseudomonadota</taxon>
        <taxon>Gammaproteobacteria</taxon>
        <taxon>Moraxellales</taxon>
        <taxon>Moraxellaceae</taxon>
        <taxon>Acinetobacter</taxon>
    </lineage>
</organism>
<dbReference type="CDD" id="cd00293">
    <property type="entry name" value="USP-like"/>
    <property type="match status" value="1"/>
</dbReference>
<dbReference type="InterPro" id="IPR006015">
    <property type="entry name" value="Universal_stress_UspA"/>
</dbReference>
<dbReference type="RefSeq" id="WP_004810852.1">
    <property type="nucleotide sequence ID" value="NZ_BCMD01000007.1"/>
</dbReference>
<dbReference type="GeneID" id="58163777"/>
<evidence type="ECO:0000256" key="1">
    <source>
        <dbReference type="ARBA" id="ARBA00008791"/>
    </source>
</evidence>
<sequence length="148" mass="15858">MAFQHILVPIDGSETAYAAVDQAVQLAKTFNGKITVVQVMTLDPYIAAEYITAAQTNDLIERARTAIQQNLDEAKKRFETAGVQVDTQLLEGQVVNTEIAKAAKTLGADLIVIGSHGRTGFKKFFLGSVAQSILGQSDVPVLVVRGQA</sequence>
<accession>A0A1P8PIA9</accession>
<comment type="similarity">
    <text evidence="1 2">Belongs to the universal stress protein A family.</text>
</comment>
<keyword evidence="2" id="KW-0963">Cytoplasm</keyword>
<evidence type="ECO:0000313" key="4">
    <source>
        <dbReference type="Proteomes" id="UP000503505"/>
    </source>
</evidence>
<dbReference type="KEGG" id="asj:AsACE_CH00810"/>
<evidence type="ECO:0000313" key="3">
    <source>
        <dbReference type="EMBL" id="QIC67837.1"/>
    </source>
</evidence>
<dbReference type="PRINTS" id="PR01438">
    <property type="entry name" value="UNVRSLSTRESS"/>
</dbReference>
<dbReference type="PANTHER" id="PTHR46268:SF6">
    <property type="entry name" value="UNIVERSAL STRESS PROTEIN UP12"/>
    <property type="match status" value="1"/>
</dbReference>
<comment type="subcellular location">
    <subcellularLocation>
        <location evidence="2">Cytoplasm</location>
    </subcellularLocation>
</comment>
<dbReference type="GO" id="GO:0005737">
    <property type="term" value="C:cytoplasm"/>
    <property type="evidence" value="ECO:0007669"/>
    <property type="project" value="UniProtKB-SubCell"/>
</dbReference>
<name>A0A1P8PIA9_9GAMM</name>
<dbReference type="InterPro" id="IPR014729">
    <property type="entry name" value="Rossmann-like_a/b/a_fold"/>
</dbReference>
<dbReference type="EMBL" id="CP044463">
    <property type="protein sequence ID" value="QIC67837.1"/>
    <property type="molecule type" value="Genomic_DNA"/>
</dbReference>
<dbReference type="PANTHER" id="PTHR46268">
    <property type="entry name" value="STRESS RESPONSE PROTEIN NHAX"/>
    <property type="match status" value="1"/>
</dbReference>
<dbReference type="Proteomes" id="UP000503505">
    <property type="component" value="Chromosome"/>
</dbReference>
<proteinExistence type="inferred from homology"/>
<dbReference type="SUPFAM" id="SSF52402">
    <property type="entry name" value="Adenine nucleotide alpha hydrolases-like"/>
    <property type="match status" value="1"/>
</dbReference>